<keyword evidence="1" id="KW-0732">Signal</keyword>
<protein>
    <recommendedName>
        <fullName evidence="4">Ig-like domain-containing protein</fullName>
    </recommendedName>
</protein>
<dbReference type="PANTHER" id="PTHR23266">
    <property type="entry name" value="IMMUNOGLOBULIN HEAVY CHAIN"/>
    <property type="match status" value="1"/>
</dbReference>
<evidence type="ECO:0000256" key="1">
    <source>
        <dbReference type="SAM" id="SignalP"/>
    </source>
</evidence>
<name>A0A663EZW3_AQUCH</name>
<dbReference type="Gene3D" id="2.60.40.10">
    <property type="entry name" value="Immunoglobulins"/>
    <property type="match status" value="1"/>
</dbReference>
<keyword evidence="3" id="KW-1185">Reference proteome</keyword>
<dbReference type="InterPro" id="IPR050199">
    <property type="entry name" value="IgHV"/>
</dbReference>
<sequence>VERGLLWSFSCWGGLRAAVQLVESGGGLQPPGGSLRLLCKGSGFTFSSYTMVWARQAPGKGLEWVASIRTLHHLEGQLPEHGHAADEQPQGRRHGHLLLRERSWCPNIPVLCPQIPASSSISHPVLGPLCPTWTPAPNPDPRPEPGLFARVWILWKEPGPLHGAQIPGSCPKTSSLCLFCKGCGLGERRLGWVGRVKTQDKGPGWVQGSR</sequence>
<dbReference type="SUPFAM" id="SSF48726">
    <property type="entry name" value="Immunoglobulin"/>
    <property type="match status" value="1"/>
</dbReference>
<reference evidence="2" key="2">
    <citation type="submission" date="2025-09" db="UniProtKB">
        <authorList>
            <consortium name="Ensembl"/>
        </authorList>
    </citation>
    <scope>IDENTIFICATION</scope>
</reference>
<accession>A0A663EZW3</accession>
<evidence type="ECO:0000313" key="2">
    <source>
        <dbReference type="Ensembl" id="ENSACCP00020017623.1"/>
    </source>
</evidence>
<organism evidence="2 3">
    <name type="scientific">Aquila chrysaetos chrysaetos</name>
    <dbReference type="NCBI Taxonomy" id="223781"/>
    <lineage>
        <taxon>Eukaryota</taxon>
        <taxon>Metazoa</taxon>
        <taxon>Chordata</taxon>
        <taxon>Craniata</taxon>
        <taxon>Vertebrata</taxon>
        <taxon>Euteleostomi</taxon>
        <taxon>Archelosauria</taxon>
        <taxon>Archosauria</taxon>
        <taxon>Dinosauria</taxon>
        <taxon>Saurischia</taxon>
        <taxon>Theropoda</taxon>
        <taxon>Coelurosauria</taxon>
        <taxon>Aves</taxon>
        <taxon>Neognathae</taxon>
        <taxon>Neoaves</taxon>
        <taxon>Telluraves</taxon>
        <taxon>Accipitrimorphae</taxon>
        <taxon>Accipitriformes</taxon>
        <taxon>Accipitridae</taxon>
        <taxon>Accipitrinae</taxon>
        <taxon>Aquila</taxon>
    </lineage>
</organism>
<feature type="chain" id="PRO_5025656822" description="Ig-like domain-containing protein" evidence="1">
    <location>
        <begin position="18"/>
        <end position="210"/>
    </location>
</feature>
<dbReference type="Proteomes" id="UP000472275">
    <property type="component" value="Unassembled WGS sequence"/>
</dbReference>
<reference evidence="2" key="1">
    <citation type="submission" date="2025-08" db="UniProtKB">
        <authorList>
            <consortium name="Ensembl"/>
        </authorList>
    </citation>
    <scope>IDENTIFICATION</scope>
</reference>
<evidence type="ECO:0000313" key="3">
    <source>
        <dbReference type="Proteomes" id="UP000472275"/>
    </source>
</evidence>
<evidence type="ECO:0008006" key="4">
    <source>
        <dbReference type="Google" id="ProtNLM"/>
    </source>
</evidence>
<dbReference type="Ensembl" id="ENSACCT00020018391.1">
    <property type="protein sequence ID" value="ENSACCP00020017623.1"/>
    <property type="gene ID" value="ENSACCG00020012105.1"/>
</dbReference>
<feature type="signal peptide" evidence="1">
    <location>
        <begin position="1"/>
        <end position="17"/>
    </location>
</feature>
<dbReference type="GeneTree" id="ENSGT01050000244871"/>
<dbReference type="AlphaFoldDB" id="A0A663EZW3"/>
<dbReference type="InterPro" id="IPR036179">
    <property type="entry name" value="Ig-like_dom_sf"/>
</dbReference>
<dbReference type="InParanoid" id="A0A663EZW3"/>
<dbReference type="InterPro" id="IPR013783">
    <property type="entry name" value="Ig-like_fold"/>
</dbReference>
<proteinExistence type="predicted"/>